<dbReference type="Proteomes" id="UP000288943">
    <property type="component" value="Chromosome"/>
</dbReference>
<dbReference type="EMBL" id="JAMDMJ010000033">
    <property type="protein sequence ID" value="MCY9598641.1"/>
    <property type="molecule type" value="Genomic_DNA"/>
</dbReference>
<name>A0A410WWJ1_9BACL</name>
<dbReference type="GeneID" id="95375930"/>
<feature type="compositionally biased region" description="Basic residues" evidence="1">
    <location>
        <begin position="296"/>
        <end position="305"/>
    </location>
</feature>
<accession>A0A410WWJ1</accession>
<reference evidence="3 4" key="1">
    <citation type="submission" date="2018-01" db="EMBL/GenBank/DDBJ databases">
        <title>The whole genome sequencing and assembly of Paenibacillus chitinolyticus KCCM 41400 strain.</title>
        <authorList>
            <person name="Kim J.-Y."/>
            <person name="Park M.-K."/>
            <person name="Lee Y.-J."/>
            <person name="Yi H."/>
            <person name="Bahn Y.-S."/>
            <person name="Kim J.F."/>
            <person name="Lee D.-W."/>
        </authorList>
    </citation>
    <scope>NUCLEOTIDE SEQUENCE [LARGE SCALE GENOMIC DNA]</scope>
    <source>
        <strain evidence="3 4">KCCM 41400</strain>
    </source>
</reference>
<dbReference type="AlphaFoldDB" id="A0A410WWJ1"/>
<sequence length="305" mass="32141">MNKKWLVLGSVIGISSLMMVTTGISAMAGTSGYDAYKSALKNTKTVQSVTVQAAGSLQDNGNVALSANGTFKMSREGGSASGSGEISASGVKQSFQFYKQGDQAIFKPGSGDVYYVKDAAAEAHKRFKGSADKEMPQQVETVVDALVGNLKDYVAIDVKEDGSKRVSAELDGAQLPAVVQAIAPIVIKQGAKEHGEPEKKKADTAANPFGNDFLKGAAPELTDAIRLEKVAVNATISPSNYIQHQEAELTVSGKDAGGKTHQVVVHLQADLSGYDSTTPDTVDLNGKNVQPIESKHRNKWQGKNG</sequence>
<evidence type="ECO:0000256" key="1">
    <source>
        <dbReference type="SAM" id="MobiDB-lite"/>
    </source>
</evidence>
<dbReference type="OrthoDB" id="2820357at2"/>
<proteinExistence type="predicted"/>
<dbReference type="RefSeq" id="WP_042227843.1">
    <property type="nucleotide sequence ID" value="NZ_CP026520.1"/>
</dbReference>
<evidence type="ECO:0000313" key="4">
    <source>
        <dbReference type="Proteomes" id="UP000288943"/>
    </source>
</evidence>
<evidence type="ECO:0000313" key="5">
    <source>
        <dbReference type="Proteomes" id="UP001527202"/>
    </source>
</evidence>
<dbReference type="Proteomes" id="UP001527202">
    <property type="component" value="Unassembled WGS sequence"/>
</dbReference>
<feature type="region of interest" description="Disordered" evidence="1">
    <location>
        <begin position="275"/>
        <end position="305"/>
    </location>
</feature>
<dbReference type="EMBL" id="CP026520">
    <property type="protein sequence ID" value="QAV18734.1"/>
    <property type="molecule type" value="Genomic_DNA"/>
</dbReference>
<evidence type="ECO:0000313" key="3">
    <source>
        <dbReference type="EMBL" id="QAV18734.1"/>
    </source>
</evidence>
<dbReference type="KEGG" id="pchi:PC41400_14030"/>
<keyword evidence="5" id="KW-1185">Reference proteome</keyword>
<protein>
    <submittedName>
        <fullName evidence="3">Uncharacterized protein</fullName>
    </submittedName>
</protein>
<organism evidence="3 4">
    <name type="scientific">Paenibacillus chitinolyticus</name>
    <dbReference type="NCBI Taxonomy" id="79263"/>
    <lineage>
        <taxon>Bacteria</taxon>
        <taxon>Bacillati</taxon>
        <taxon>Bacillota</taxon>
        <taxon>Bacilli</taxon>
        <taxon>Bacillales</taxon>
        <taxon>Paenibacillaceae</taxon>
        <taxon>Paenibacillus</taxon>
    </lineage>
</organism>
<reference evidence="2 5" key="2">
    <citation type="submission" date="2022-05" db="EMBL/GenBank/DDBJ databases">
        <title>Genome Sequencing of Bee-Associated Microbes.</title>
        <authorList>
            <person name="Dunlap C."/>
        </authorList>
    </citation>
    <scope>NUCLEOTIDE SEQUENCE [LARGE SCALE GENOMIC DNA]</scope>
    <source>
        <strain evidence="2 5">NRRL B-23120</strain>
    </source>
</reference>
<gene>
    <name evidence="2" type="ORF">M5X16_23080</name>
    <name evidence="3" type="ORF">PC41400_14030</name>
</gene>
<evidence type="ECO:0000313" key="2">
    <source>
        <dbReference type="EMBL" id="MCY9598641.1"/>
    </source>
</evidence>